<reference evidence="1" key="1">
    <citation type="submission" date="2021-06" db="EMBL/GenBank/DDBJ databases">
        <authorList>
            <person name="Kallberg Y."/>
            <person name="Tangrot J."/>
            <person name="Rosling A."/>
        </authorList>
    </citation>
    <scope>NUCLEOTIDE SEQUENCE</scope>
    <source>
        <strain evidence="1">IN212</strain>
    </source>
</reference>
<sequence length="467" mass="54503">IISTTMYDAFETAEIIVSDIQQNKPMLSDTTDSYPKRGAEAIIPMLHERGIRTVSYDDWKKIEENEFEESGAKIFFIQSDKGRHMAKIQGTPSQREQAKSLIQKSLERLTVLPTIGYVLLEIDDLADVKEANYRFIEFTEDEFDDHSQSSKKYYVERIQETEKVPKVIDVMDDLANQLRHGLLLPSLKTGDFTTSDKLDECLEVISSKLSDVDPTYPEGKEIRLNVFFGRQLFTRINKIKDQNFDVHDWCGFERNNKFRLSTSFQHDAPQIIEKMSIIQKNFGLQVKPETIIGNKGSITVYYTHNEKKRKFKLHWNPDKELWELTKAVKDIRRHGRFLLKTQCNHHIDSKLKKIIQDLQPVKCLDSEDGMWFHENDFAKFNIDCVGVRQTVRKLRYSNGEFQVTRATICQEVKGKFSKEEFISVKSLAWRKVENIDKSPMRHFDEEEIISTIRNTIEFARQIAKVIA</sequence>
<gene>
    <name evidence="1" type="ORF">RFULGI_LOCUS8587</name>
</gene>
<evidence type="ECO:0000313" key="2">
    <source>
        <dbReference type="Proteomes" id="UP000789396"/>
    </source>
</evidence>
<dbReference type="InterPro" id="IPR036612">
    <property type="entry name" value="KH_dom_type_1_sf"/>
</dbReference>
<evidence type="ECO:0000313" key="1">
    <source>
        <dbReference type="EMBL" id="CAG8654170.1"/>
    </source>
</evidence>
<accession>A0A9N9DZN1</accession>
<keyword evidence="2" id="KW-1185">Reference proteome</keyword>
<dbReference type="Proteomes" id="UP000789396">
    <property type="component" value="Unassembled WGS sequence"/>
</dbReference>
<dbReference type="EMBL" id="CAJVPZ010014051">
    <property type="protein sequence ID" value="CAG8654170.1"/>
    <property type="molecule type" value="Genomic_DNA"/>
</dbReference>
<dbReference type="AlphaFoldDB" id="A0A9N9DZN1"/>
<feature type="non-terminal residue" evidence="1">
    <location>
        <position position="1"/>
    </location>
</feature>
<dbReference type="Gene3D" id="3.40.50.720">
    <property type="entry name" value="NAD(P)-binding Rossmann-like Domain"/>
    <property type="match status" value="1"/>
</dbReference>
<protein>
    <submittedName>
        <fullName evidence="1">15349_t:CDS:1</fullName>
    </submittedName>
</protein>
<dbReference type="GO" id="GO:0003723">
    <property type="term" value="F:RNA binding"/>
    <property type="evidence" value="ECO:0007669"/>
    <property type="project" value="InterPro"/>
</dbReference>
<organism evidence="1 2">
    <name type="scientific">Racocetra fulgida</name>
    <dbReference type="NCBI Taxonomy" id="60492"/>
    <lineage>
        <taxon>Eukaryota</taxon>
        <taxon>Fungi</taxon>
        <taxon>Fungi incertae sedis</taxon>
        <taxon>Mucoromycota</taxon>
        <taxon>Glomeromycotina</taxon>
        <taxon>Glomeromycetes</taxon>
        <taxon>Diversisporales</taxon>
        <taxon>Gigasporaceae</taxon>
        <taxon>Racocetra</taxon>
    </lineage>
</organism>
<comment type="caution">
    <text evidence="1">The sequence shown here is derived from an EMBL/GenBank/DDBJ whole genome shotgun (WGS) entry which is preliminary data.</text>
</comment>
<name>A0A9N9DZN1_9GLOM</name>
<proteinExistence type="predicted"/>
<dbReference type="OrthoDB" id="2351826at2759"/>
<dbReference type="SUPFAM" id="SSF54791">
    <property type="entry name" value="Eukaryotic type KH-domain (KH-domain type I)"/>
    <property type="match status" value="1"/>
</dbReference>